<accession>A0A2A5W7E9</accession>
<evidence type="ECO:0000259" key="1">
    <source>
        <dbReference type="Pfam" id="PF01396"/>
    </source>
</evidence>
<dbReference type="Pfam" id="PF01396">
    <property type="entry name" value="Zn_ribbon_Top1"/>
    <property type="match status" value="2"/>
</dbReference>
<dbReference type="InterPro" id="IPR013498">
    <property type="entry name" value="Topo_IA_Znf"/>
</dbReference>
<dbReference type="GO" id="GO:0003677">
    <property type="term" value="F:DNA binding"/>
    <property type="evidence" value="ECO:0007669"/>
    <property type="project" value="InterPro"/>
</dbReference>
<dbReference type="GO" id="GO:0005694">
    <property type="term" value="C:chromosome"/>
    <property type="evidence" value="ECO:0007669"/>
    <property type="project" value="InterPro"/>
</dbReference>
<feature type="domain" description="DNA topoisomerase type IA zn finger" evidence="1">
    <location>
        <begin position="15"/>
        <end position="48"/>
    </location>
</feature>
<proteinExistence type="predicted"/>
<dbReference type="GO" id="GO:0006265">
    <property type="term" value="P:DNA topological change"/>
    <property type="evidence" value="ECO:0007669"/>
    <property type="project" value="InterPro"/>
</dbReference>
<name>A0A2A5W7E9_9GAMM</name>
<evidence type="ECO:0000313" key="3">
    <source>
        <dbReference type="Proteomes" id="UP000219329"/>
    </source>
</evidence>
<dbReference type="AlphaFoldDB" id="A0A2A5W7E9"/>
<dbReference type="Proteomes" id="UP000219329">
    <property type="component" value="Unassembled WGS sequence"/>
</dbReference>
<reference evidence="2 3" key="1">
    <citation type="submission" date="2017-08" db="EMBL/GenBank/DDBJ databases">
        <title>Fine stratification of microbial communities through a metagenomic profile of the photic zone.</title>
        <authorList>
            <person name="Haro-Moreno J.M."/>
            <person name="Lopez-Perez M."/>
            <person name="De La Torre J."/>
            <person name="Picazo A."/>
            <person name="Camacho A."/>
            <person name="Rodriguez-Valera F."/>
        </authorList>
    </citation>
    <scope>NUCLEOTIDE SEQUENCE [LARGE SCALE GENOMIC DNA]</scope>
    <source>
        <strain evidence="2">MED-G28</strain>
    </source>
</reference>
<gene>
    <name evidence="2" type="ORF">CNF02_12675</name>
</gene>
<dbReference type="GO" id="GO:0003916">
    <property type="term" value="F:DNA topoisomerase activity"/>
    <property type="evidence" value="ECO:0007669"/>
    <property type="project" value="InterPro"/>
</dbReference>
<dbReference type="EMBL" id="NTJZ01000020">
    <property type="protein sequence ID" value="PDH32217.1"/>
    <property type="molecule type" value="Genomic_DNA"/>
</dbReference>
<organism evidence="2 3">
    <name type="scientific">OM182 bacterium MED-G28</name>
    <dbReference type="NCBI Taxonomy" id="1986256"/>
    <lineage>
        <taxon>Bacteria</taxon>
        <taxon>Pseudomonadati</taxon>
        <taxon>Pseudomonadota</taxon>
        <taxon>Gammaproteobacteria</taxon>
        <taxon>OMG group</taxon>
        <taxon>OM182 clade</taxon>
    </lineage>
</organism>
<protein>
    <recommendedName>
        <fullName evidence="1">DNA topoisomerase type IA zn finger domain-containing protein</fullName>
    </recommendedName>
</protein>
<dbReference type="SUPFAM" id="SSF57783">
    <property type="entry name" value="Zinc beta-ribbon"/>
    <property type="match status" value="2"/>
</dbReference>
<comment type="caution">
    <text evidence="2">The sequence shown here is derived from an EMBL/GenBank/DDBJ whole genome shotgun (WGS) entry which is preliminary data.</text>
</comment>
<dbReference type="Gene3D" id="3.30.65.10">
    <property type="entry name" value="Bacterial Topoisomerase I, domain 1"/>
    <property type="match status" value="2"/>
</dbReference>
<feature type="domain" description="DNA topoisomerase type IA zn finger" evidence="1">
    <location>
        <begin position="106"/>
        <end position="136"/>
    </location>
</feature>
<evidence type="ECO:0000313" key="2">
    <source>
        <dbReference type="EMBL" id="PDH32217.1"/>
    </source>
</evidence>
<sequence length="154" mass="17340">MKASDETALPERTHHCPKCKKPLRRIKGKMGPFWGCTGFPDCTNTLNDVAGKPTTDIDEQFRCPICTRRLVKAVKSNESYWFCNGYSKGCKVTLADNDGIPETAYRCPNCGNLLVKRNGENGTFWGCSEFPHCKTSFSNLNNRPDFDLFSTKRS</sequence>